<accession>A0A239VJW9</accession>
<dbReference type="InterPro" id="IPR045063">
    <property type="entry name" value="Dynamin_N"/>
</dbReference>
<keyword evidence="3" id="KW-1185">Reference proteome</keyword>
<evidence type="ECO:0000313" key="3">
    <source>
        <dbReference type="Proteomes" id="UP000242637"/>
    </source>
</evidence>
<dbReference type="GO" id="GO:0019843">
    <property type="term" value="F:rRNA binding"/>
    <property type="evidence" value="ECO:0007669"/>
    <property type="project" value="TreeGrafter"/>
</dbReference>
<dbReference type="Gene3D" id="3.40.50.300">
    <property type="entry name" value="P-loop containing nucleotide triphosphate hydrolases"/>
    <property type="match status" value="1"/>
</dbReference>
<dbReference type="Proteomes" id="UP000242637">
    <property type="component" value="Chromosome 1"/>
</dbReference>
<name>A0A239VJW9_9MICO</name>
<dbReference type="InterPro" id="IPR027417">
    <property type="entry name" value="P-loop_NTPase"/>
</dbReference>
<dbReference type="GO" id="GO:0005525">
    <property type="term" value="F:GTP binding"/>
    <property type="evidence" value="ECO:0007669"/>
    <property type="project" value="InterPro"/>
</dbReference>
<dbReference type="SUPFAM" id="SSF52540">
    <property type="entry name" value="P-loop containing nucleoside triphosphate hydrolases"/>
    <property type="match status" value="1"/>
</dbReference>
<feature type="domain" description="Dynamin N-terminal" evidence="1">
    <location>
        <begin position="78"/>
        <end position="213"/>
    </location>
</feature>
<dbReference type="InterPro" id="IPR005662">
    <property type="entry name" value="GTPase_Era-like"/>
</dbReference>
<gene>
    <name evidence="2" type="ORF">SAMEA4475696_01381</name>
</gene>
<sequence length="579" mass="62828">MFEPRSTNGIRDHGQVGNETGQLLSAVENVRVQLGAATFPLDAEGTAQARTDIARLTAQLDDYILPRLRDAHAPLLAVVGGSTGSGKSTLVNSIVGEKVTESGVLRPTTRTSILIHHPTDNQWFTGPRILPTLARTTGTTPTNDPNSIHLTTNTTIPAGIAILDAPDIDSIVEANRDLSRQLLAAADLWLFVTTAARYADAVPWEMLDEAVERGTSIAIVLDRVPPGAEETIGEHLAAMLIEHGLRHSPIFTISEVPLDNGLLPLFQTQQLREWLNGLGSDARARSLLIRQTLTGALDSLDTRIKTVAETYSMQVQTKQQLDAMITSAYGAALQRITIALSDGSLLRGEILARWHEFVGTGEFLKTVEISFGRLRDRVTAAITGKPTPATELGEALRSGVAELLLSHAALAREDLTTRWDTIPAGTHLINTNPNLHRPNPNLEDKTNRLIRDWQNDILELVRAEGKDRRTTARILAIGTNTIGFILMLVLFSQTGGLTGGEIGIAGGSSVLAQRLLEAVFGDQAVRTLATKARKLLMQRCQTLLSEEENDIRSTLNTIELDPQLPRRLADALATVKASR</sequence>
<evidence type="ECO:0000313" key="2">
    <source>
        <dbReference type="EMBL" id="SNV21904.1"/>
    </source>
</evidence>
<protein>
    <submittedName>
        <fullName evidence="2">Predicted GTPase</fullName>
    </submittedName>
</protein>
<dbReference type="GO" id="GO:0043024">
    <property type="term" value="F:ribosomal small subunit binding"/>
    <property type="evidence" value="ECO:0007669"/>
    <property type="project" value="TreeGrafter"/>
</dbReference>
<dbReference type="PANTHER" id="PTHR42698:SF1">
    <property type="entry name" value="GTPASE ERA, MITOCHONDRIAL"/>
    <property type="match status" value="1"/>
</dbReference>
<dbReference type="GO" id="GO:0005829">
    <property type="term" value="C:cytosol"/>
    <property type="evidence" value="ECO:0007669"/>
    <property type="project" value="TreeGrafter"/>
</dbReference>
<dbReference type="GO" id="GO:0000028">
    <property type="term" value="P:ribosomal small subunit assembly"/>
    <property type="evidence" value="ECO:0007669"/>
    <property type="project" value="TreeGrafter"/>
</dbReference>
<dbReference type="STRING" id="1121387.GCA_000429885_01928"/>
<reference evidence="2 3" key="1">
    <citation type="submission" date="2017-06" db="EMBL/GenBank/DDBJ databases">
        <authorList>
            <consortium name="Pathogen Informatics"/>
        </authorList>
    </citation>
    <scope>NUCLEOTIDE SEQUENCE [LARGE SCALE GENOMIC DNA]</scope>
    <source>
        <strain evidence="2 3">NCTC13039</strain>
    </source>
</reference>
<dbReference type="PANTHER" id="PTHR42698">
    <property type="entry name" value="GTPASE ERA"/>
    <property type="match status" value="1"/>
</dbReference>
<dbReference type="CDD" id="cd00882">
    <property type="entry name" value="Ras_like_GTPase"/>
    <property type="match status" value="1"/>
</dbReference>
<dbReference type="Pfam" id="PF00350">
    <property type="entry name" value="Dynamin_N"/>
    <property type="match status" value="1"/>
</dbReference>
<dbReference type="KEGG" id="dco:SAMEA4475696_1381"/>
<organism evidence="2 3">
    <name type="scientific">Dermatophilus congolensis</name>
    <dbReference type="NCBI Taxonomy" id="1863"/>
    <lineage>
        <taxon>Bacteria</taxon>
        <taxon>Bacillati</taxon>
        <taxon>Actinomycetota</taxon>
        <taxon>Actinomycetes</taxon>
        <taxon>Micrococcales</taxon>
        <taxon>Dermatophilaceae</taxon>
        <taxon>Dermatophilus</taxon>
    </lineage>
</organism>
<dbReference type="AlphaFoldDB" id="A0A239VJW9"/>
<evidence type="ECO:0000259" key="1">
    <source>
        <dbReference type="Pfam" id="PF00350"/>
    </source>
</evidence>
<dbReference type="EMBL" id="LT906453">
    <property type="protein sequence ID" value="SNV21904.1"/>
    <property type="molecule type" value="Genomic_DNA"/>
</dbReference>
<proteinExistence type="predicted"/>